<name>A0ABR5Q007_9ACTN</name>
<comment type="caution">
    <text evidence="1">The sequence shown here is derived from an EMBL/GenBank/DDBJ whole genome shotgun (WGS) entry which is preliminary data.</text>
</comment>
<organism evidence="1 2">
    <name type="scientific">Lancefieldella rimae</name>
    <dbReference type="NCBI Taxonomy" id="1383"/>
    <lineage>
        <taxon>Bacteria</taxon>
        <taxon>Bacillati</taxon>
        <taxon>Actinomycetota</taxon>
        <taxon>Coriobacteriia</taxon>
        <taxon>Coriobacteriales</taxon>
        <taxon>Atopobiaceae</taxon>
        <taxon>Lancefieldella</taxon>
    </lineage>
</organism>
<keyword evidence="2" id="KW-1185">Reference proteome</keyword>
<evidence type="ECO:0000313" key="1">
    <source>
        <dbReference type="EMBL" id="KRO01905.1"/>
    </source>
</evidence>
<accession>A0ABR5Q007</accession>
<dbReference type="EMBL" id="JQCP01000003">
    <property type="protein sequence ID" value="KRO01905.1"/>
    <property type="molecule type" value="Genomic_DNA"/>
</dbReference>
<protein>
    <submittedName>
        <fullName evidence="1">Uncharacterized protein</fullName>
    </submittedName>
</protein>
<gene>
    <name evidence="1" type="ORF">IV60_GL001152</name>
</gene>
<dbReference type="Proteomes" id="UP000051927">
    <property type="component" value="Unassembled WGS sequence"/>
</dbReference>
<proteinExistence type="predicted"/>
<sequence length="166" mass="18034">MTVKTARTGEEMIDVTEARALVKKAIPGRSRAEADTLSTAAINWAIKNLIGRTEARIRTYATYGKTAIAVKIAPGVEDGDGSGNSFYSDLVAESNTEVADAIADLINGREQTLLSPIQVSRILNTYNARTVKFVRSLRQLGFTVKTGNEPYGNARLDNSTIVVIWE</sequence>
<reference evidence="1 2" key="1">
    <citation type="journal article" date="2015" name="Genome Announc.">
        <title>Expanding the biotechnology potential of lactobacilli through comparative genomics of 213 strains and associated genera.</title>
        <authorList>
            <person name="Sun Z."/>
            <person name="Harris H.M."/>
            <person name="McCann A."/>
            <person name="Guo C."/>
            <person name="Argimon S."/>
            <person name="Zhang W."/>
            <person name="Yang X."/>
            <person name="Jeffery I.B."/>
            <person name="Cooney J.C."/>
            <person name="Kagawa T.F."/>
            <person name="Liu W."/>
            <person name="Song Y."/>
            <person name="Salvetti E."/>
            <person name="Wrobel A."/>
            <person name="Rasinkangas P."/>
            <person name="Parkhill J."/>
            <person name="Rea M.C."/>
            <person name="O'Sullivan O."/>
            <person name="Ritari J."/>
            <person name="Douillard F.P."/>
            <person name="Paul Ross R."/>
            <person name="Yang R."/>
            <person name="Briner A.E."/>
            <person name="Felis G.E."/>
            <person name="de Vos W.M."/>
            <person name="Barrangou R."/>
            <person name="Klaenhammer T.R."/>
            <person name="Caufield P.W."/>
            <person name="Cui Y."/>
            <person name="Zhang H."/>
            <person name="O'Toole P.W."/>
        </authorList>
    </citation>
    <scope>NUCLEOTIDE SEQUENCE [LARGE SCALE GENOMIC DNA]</scope>
    <source>
        <strain evidence="1 2">DSM 7090</strain>
    </source>
</reference>
<evidence type="ECO:0000313" key="2">
    <source>
        <dbReference type="Proteomes" id="UP000051927"/>
    </source>
</evidence>